<evidence type="ECO:0000256" key="1">
    <source>
        <dbReference type="SAM" id="MobiDB-lite"/>
    </source>
</evidence>
<dbReference type="InterPro" id="IPR014752">
    <property type="entry name" value="Arrestin-like_C"/>
</dbReference>
<gene>
    <name evidence="3" type="ORF">FPHYL_3783</name>
</gene>
<dbReference type="Pfam" id="PF00339">
    <property type="entry name" value="Arrestin_N"/>
    <property type="match status" value="1"/>
</dbReference>
<dbReference type="OrthoDB" id="5206208at2759"/>
<feature type="region of interest" description="Disordered" evidence="1">
    <location>
        <begin position="125"/>
        <end position="144"/>
    </location>
</feature>
<dbReference type="AlphaFoldDB" id="A0A8H5NIY2"/>
<proteinExistence type="predicted"/>
<name>A0A8H5NIY2_9HYPO</name>
<feature type="domain" description="Arrestin-like N-terminal" evidence="2">
    <location>
        <begin position="85"/>
        <end position="228"/>
    </location>
</feature>
<dbReference type="Gene3D" id="2.60.40.640">
    <property type="match status" value="1"/>
</dbReference>
<keyword evidence="4" id="KW-1185">Reference proteome</keyword>
<organism evidence="3 4">
    <name type="scientific">Fusarium phyllophilum</name>
    <dbReference type="NCBI Taxonomy" id="47803"/>
    <lineage>
        <taxon>Eukaryota</taxon>
        <taxon>Fungi</taxon>
        <taxon>Dikarya</taxon>
        <taxon>Ascomycota</taxon>
        <taxon>Pezizomycotina</taxon>
        <taxon>Sordariomycetes</taxon>
        <taxon>Hypocreomycetidae</taxon>
        <taxon>Hypocreales</taxon>
        <taxon>Nectriaceae</taxon>
        <taxon>Fusarium</taxon>
        <taxon>Fusarium fujikuroi species complex</taxon>
    </lineage>
</organism>
<sequence length="447" mass="49383">MFIRASDLHFSSGCIWDATRLIRLEIITRSNGLSYTCTWWTSAVDVLSCAEQYFLSSHSLSQGYSAFSDLYSITQAMRFELVLEANANAQAYRPGDLVRGELLIWGHRLKQSSEITAKLQGKLSLHSNKRQKGGGSSSTYTGSPCSKSDHVVHMLFEQSKQIILTTKSSTFSPPDYNHDADYYAPFDFTLPSSSCQCRCQLPPSLERSSSGHTIKVEYAIIVTVKHRLLCRVSRLKTLRQVISFESEPLIPVLPSSNIGSISASKLFPKLYKALGNHGVSRSISRSDECLPQYEPTVQLEVLLPSPPILTAGQPMEIKLILNTPPELVASENIYIRTVEAQLESCVEAKVGQVTKTVTETQRGCSLQGLFPVNREHFELELGMWGQYIIMDAFPTCKSCVLDTTHSLRISAGISIGGNGRTQIVETSLEVIVIGAPPSYTTNPSVYV</sequence>
<evidence type="ECO:0000259" key="2">
    <source>
        <dbReference type="Pfam" id="PF00339"/>
    </source>
</evidence>
<protein>
    <recommendedName>
        <fullName evidence="2">Arrestin-like N-terminal domain-containing protein</fullName>
    </recommendedName>
</protein>
<dbReference type="CDD" id="cd22952">
    <property type="entry name" value="ART10-like"/>
    <property type="match status" value="1"/>
</dbReference>
<evidence type="ECO:0000313" key="4">
    <source>
        <dbReference type="Proteomes" id="UP000582016"/>
    </source>
</evidence>
<dbReference type="EMBL" id="JAAOAQ010000112">
    <property type="protein sequence ID" value="KAF5566438.1"/>
    <property type="molecule type" value="Genomic_DNA"/>
</dbReference>
<dbReference type="InterPro" id="IPR011021">
    <property type="entry name" value="Arrestin-like_N"/>
</dbReference>
<reference evidence="3 4" key="1">
    <citation type="submission" date="2020-05" db="EMBL/GenBank/DDBJ databases">
        <title>Identification and distribution of gene clusters putatively required for synthesis of sphingolipid metabolism inhibitors in phylogenetically diverse species of the filamentous fungus Fusarium.</title>
        <authorList>
            <person name="Kim H.-S."/>
            <person name="Busman M."/>
            <person name="Brown D.W."/>
            <person name="Divon H."/>
            <person name="Uhlig S."/>
            <person name="Proctor R.H."/>
        </authorList>
    </citation>
    <scope>NUCLEOTIDE SEQUENCE [LARGE SCALE GENOMIC DNA]</scope>
    <source>
        <strain evidence="3 4">NRRL 13617</strain>
    </source>
</reference>
<dbReference type="Proteomes" id="UP000582016">
    <property type="component" value="Unassembled WGS sequence"/>
</dbReference>
<accession>A0A8H5NIY2</accession>
<comment type="caution">
    <text evidence="3">The sequence shown here is derived from an EMBL/GenBank/DDBJ whole genome shotgun (WGS) entry which is preliminary data.</text>
</comment>
<evidence type="ECO:0000313" key="3">
    <source>
        <dbReference type="EMBL" id="KAF5566438.1"/>
    </source>
</evidence>